<proteinExistence type="predicted"/>
<dbReference type="Proteomes" id="UP000317369">
    <property type="component" value="Chromosome"/>
</dbReference>
<reference evidence="1 2" key="1">
    <citation type="submission" date="2019-02" db="EMBL/GenBank/DDBJ databases">
        <title>Deep-cultivation of Planctomycetes and their phenomic and genomic characterization uncovers novel biology.</title>
        <authorList>
            <person name="Wiegand S."/>
            <person name="Jogler M."/>
            <person name="Boedeker C."/>
            <person name="Pinto D."/>
            <person name="Vollmers J."/>
            <person name="Rivas-Marin E."/>
            <person name="Kohn T."/>
            <person name="Peeters S.H."/>
            <person name="Heuer A."/>
            <person name="Rast P."/>
            <person name="Oberbeckmann S."/>
            <person name="Bunk B."/>
            <person name="Jeske O."/>
            <person name="Meyerdierks A."/>
            <person name="Storesund J.E."/>
            <person name="Kallscheuer N."/>
            <person name="Luecker S."/>
            <person name="Lage O.M."/>
            <person name="Pohl T."/>
            <person name="Merkel B.J."/>
            <person name="Hornburger P."/>
            <person name="Mueller R.-W."/>
            <person name="Bruemmer F."/>
            <person name="Labrenz M."/>
            <person name="Spormann A.M."/>
            <person name="Op den Camp H."/>
            <person name="Overmann J."/>
            <person name="Amann R."/>
            <person name="Jetten M.S.M."/>
            <person name="Mascher T."/>
            <person name="Medema M.H."/>
            <person name="Devos D.P."/>
            <person name="Kaster A.-K."/>
            <person name="Ovreas L."/>
            <person name="Rohde M."/>
            <person name="Galperin M.Y."/>
            <person name="Jogler C."/>
        </authorList>
    </citation>
    <scope>NUCLEOTIDE SEQUENCE [LARGE SCALE GENOMIC DNA]</scope>
    <source>
        <strain evidence="1 2">KS4</strain>
    </source>
</reference>
<keyword evidence="2" id="KW-1185">Reference proteome</keyword>
<sequence length="64" mass="6483">MGVEVHAGCEAADELGFASSEVADECDDVEVDGVLADGLPDGDGVIEGVRLKCDGIVAGLLIHE</sequence>
<dbReference type="KEGG" id="pcor:KS4_18730"/>
<dbReference type="EMBL" id="CP036425">
    <property type="protein sequence ID" value="QDU33815.1"/>
    <property type="molecule type" value="Genomic_DNA"/>
</dbReference>
<organism evidence="1 2">
    <name type="scientific">Poriferisphaera corsica</name>
    <dbReference type="NCBI Taxonomy" id="2528020"/>
    <lineage>
        <taxon>Bacteria</taxon>
        <taxon>Pseudomonadati</taxon>
        <taxon>Planctomycetota</taxon>
        <taxon>Phycisphaerae</taxon>
        <taxon>Phycisphaerales</taxon>
        <taxon>Phycisphaeraceae</taxon>
        <taxon>Poriferisphaera</taxon>
    </lineage>
</organism>
<evidence type="ECO:0000313" key="2">
    <source>
        <dbReference type="Proteomes" id="UP000317369"/>
    </source>
</evidence>
<accession>A0A517YU88</accession>
<evidence type="ECO:0000313" key="1">
    <source>
        <dbReference type="EMBL" id="QDU33815.1"/>
    </source>
</evidence>
<dbReference type="AlphaFoldDB" id="A0A517YU88"/>
<protein>
    <submittedName>
        <fullName evidence="1">Uncharacterized protein</fullName>
    </submittedName>
</protein>
<name>A0A517YU88_9BACT</name>
<gene>
    <name evidence="1" type="ORF">KS4_18730</name>
</gene>